<accession>A0A8S3X5V1</accession>
<dbReference type="Proteomes" id="UP000691718">
    <property type="component" value="Unassembled WGS sequence"/>
</dbReference>
<protein>
    <submittedName>
        <fullName evidence="1">(apollo) hypothetical protein</fullName>
    </submittedName>
</protein>
<dbReference type="EMBL" id="CAJQZP010000969">
    <property type="protein sequence ID" value="CAG5003770.1"/>
    <property type="molecule type" value="Genomic_DNA"/>
</dbReference>
<organism evidence="1 2">
    <name type="scientific">Parnassius apollo</name>
    <name type="common">Apollo butterfly</name>
    <name type="synonym">Papilio apollo</name>
    <dbReference type="NCBI Taxonomy" id="110799"/>
    <lineage>
        <taxon>Eukaryota</taxon>
        <taxon>Metazoa</taxon>
        <taxon>Ecdysozoa</taxon>
        <taxon>Arthropoda</taxon>
        <taxon>Hexapoda</taxon>
        <taxon>Insecta</taxon>
        <taxon>Pterygota</taxon>
        <taxon>Neoptera</taxon>
        <taxon>Endopterygota</taxon>
        <taxon>Lepidoptera</taxon>
        <taxon>Glossata</taxon>
        <taxon>Ditrysia</taxon>
        <taxon>Papilionoidea</taxon>
        <taxon>Papilionidae</taxon>
        <taxon>Parnassiinae</taxon>
        <taxon>Parnassini</taxon>
        <taxon>Parnassius</taxon>
        <taxon>Parnassius</taxon>
    </lineage>
</organism>
<proteinExistence type="predicted"/>
<evidence type="ECO:0000313" key="2">
    <source>
        <dbReference type="Proteomes" id="UP000691718"/>
    </source>
</evidence>
<reference evidence="1" key="1">
    <citation type="submission" date="2021-04" db="EMBL/GenBank/DDBJ databases">
        <authorList>
            <person name="Tunstrom K."/>
        </authorList>
    </citation>
    <scope>NUCLEOTIDE SEQUENCE</scope>
</reference>
<dbReference type="AlphaFoldDB" id="A0A8S3X5V1"/>
<comment type="caution">
    <text evidence="1">The sequence shown here is derived from an EMBL/GenBank/DDBJ whole genome shotgun (WGS) entry which is preliminary data.</text>
</comment>
<name>A0A8S3X5V1_PARAO</name>
<keyword evidence="2" id="KW-1185">Reference proteome</keyword>
<sequence length="104" mass="11145">MSVLGSETLTGYDLTVGPLTHMTSPWRGVPTTPVGNQVLGFLFEERVHHGQVSCSAGSENGFPLCVSLDVTIAAVETFILHLHLAHMTVQVAIQNDIVGQRYAA</sequence>
<gene>
    <name evidence="1" type="ORF">PAPOLLO_LOCUS14282</name>
</gene>
<evidence type="ECO:0000313" key="1">
    <source>
        <dbReference type="EMBL" id="CAG5003770.1"/>
    </source>
</evidence>